<dbReference type="RefSeq" id="WP_212610898.1">
    <property type="nucleotide sequence ID" value="NZ_CP073910.1"/>
</dbReference>
<dbReference type="EMBL" id="CP073910">
    <property type="protein sequence ID" value="QUT07948.1"/>
    <property type="molecule type" value="Genomic_DNA"/>
</dbReference>
<evidence type="ECO:0000313" key="1">
    <source>
        <dbReference type="EMBL" id="QUT07948.1"/>
    </source>
</evidence>
<proteinExistence type="predicted"/>
<protein>
    <submittedName>
        <fullName evidence="1">Uncharacterized protein</fullName>
    </submittedName>
</protein>
<evidence type="ECO:0000313" key="2">
    <source>
        <dbReference type="Proteomes" id="UP000681425"/>
    </source>
</evidence>
<keyword evidence="2" id="KW-1185">Reference proteome</keyword>
<dbReference type="KEGG" id="spph:KFK14_11470"/>
<reference evidence="1" key="1">
    <citation type="submission" date="2021-04" db="EMBL/GenBank/DDBJ databases">
        <title>Isolation of p-tert-butylphenol degrading bacteria Sphingobium phenoxybenzoativorans Tas13 from active sludge.</title>
        <authorList>
            <person name="Li Y."/>
        </authorList>
    </citation>
    <scope>NUCLEOTIDE SEQUENCE</scope>
    <source>
        <strain evidence="1">Tas13</strain>
    </source>
</reference>
<sequence length="154" mass="17068">MEIAEDAVAEGDSANAKVLTAKIAAEALNGRQYRKECPKEFAKELKAAGLVAVFGASDDLMEIRGAVTDEVDCYMGGTAYFTDSGLYQRQCDSDQCPHEKNRLGYATKVEALWCEEEGYSWAYRTVIPHETFEILEDDAKYCRGIVFALADVPF</sequence>
<gene>
    <name evidence="1" type="ORF">KFK14_11470</name>
</gene>
<organism evidence="1 2">
    <name type="scientific">Sphingobium phenoxybenzoativorans</name>
    <dbReference type="NCBI Taxonomy" id="1592790"/>
    <lineage>
        <taxon>Bacteria</taxon>
        <taxon>Pseudomonadati</taxon>
        <taxon>Pseudomonadota</taxon>
        <taxon>Alphaproteobacteria</taxon>
        <taxon>Sphingomonadales</taxon>
        <taxon>Sphingomonadaceae</taxon>
        <taxon>Sphingobium</taxon>
    </lineage>
</organism>
<accession>A0A975Q3Y4</accession>
<dbReference type="Proteomes" id="UP000681425">
    <property type="component" value="Chromosome"/>
</dbReference>
<name>A0A975Q3Y4_9SPHN</name>
<dbReference type="AlphaFoldDB" id="A0A975Q3Y4"/>